<dbReference type="SMART" id="SM00646">
    <property type="entry name" value="Ami_3"/>
    <property type="match status" value="1"/>
</dbReference>
<dbReference type="EC" id="3.5.1.28" evidence="4"/>
<dbReference type="Pfam" id="PF11741">
    <property type="entry name" value="AMIN"/>
    <property type="match status" value="1"/>
</dbReference>
<gene>
    <name evidence="4" type="ordered locus">Amet_1886</name>
</gene>
<evidence type="ECO:0000256" key="1">
    <source>
        <dbReference type="ARBA" id="ARBA00022801"/>
    </source>
</evidence>
<dbReference type="InterPro" id="IPR050695">
    <property type="entry name" value="N-acetylmuramoyl_amidase_3"/>
</dbReference>
<feature type="signal peptide" evidence="2">
    <location>
        <begin position="1"/>
        <end position="21"/>
    </location>
</feature>
<dbReference type="GO" id="GO:0008745">
    <property type="term" value="F:N-acetylmuramoyl-L-alanine amidase activity"/>
    <property type="evidence" value="ECO:0007669"/>
    <property type="project" value="UniProtKB-EC"/>
</dbReference>
<evidence type="ECO:0000256" key="2">
    <source>
        <dbReference type="SAM" id="SignalP"/>
    </source>
</evidence>
<evidence type="ECO:0000313" key="4">
    <source>
        <dbReference type="EMBL" id="ABR48051.1"/>
    </source>
</evidence>
<dbReference type="CDD" id="cd02696">
    <property type="entry name" value="MurNAc-LAA"/>
    <property type="match status" value="1"/>
</dbReference>
<evidence type="ECO:0000259" key="3">
    <source>
        <dbReference type="SMART" id="SM00646"/>
    </source>
</evidence>
<keyword evidence="5" id="KW-1185">Reference proteome</keyword>
<proteinExistence type="predicted"/>
<dbReference type="InterPro" id="IPR021731">
    <property type="entry name" value="AMIN_dom"/>
</dbReference>
<dbReference type="Pfam" id="PF07833">
    <property type="entry name" value="Cu_amine_oxidN1"/>
    <property type="match status" value="1"/>
</dbReference>
<dbReference type="SUPFAM" id="SSF55383">
    <property type="entry name" value="Copper amine oxidase, domain N"/>
    <property type="match status" value="1"/>
</dbReference>
<dbReference type="RefSeq" id="WP_012063086.1">
    <property type="nucleotide sequence ID" value="NC_009633.1"/>
</dbReference>
<dbReference type="OrthoDB" id="9806267at2"/>
<accession>A6TPD3</accession>
<dbReference type="eggNOG" id="COG0860">
    <property type="taxonomic scope" value="Bacteria"/>
</dbReference>
<dbReference type="Gene3D" id="3.30.457.10">
    <property type="entry name" value="Copper amine oxidase-like, N-terminal domain"/>
    <property type="match status" value="1"/>
</dbReference>
<name>A6TPD3_ALKMQ</name>
<evidence type="ECO:0000313" key="5">
    <source>
        <dbReference type="Proteomes" id="UP000001572"/>
    </source>
</evidence>
<dbReference type="Gene3D" id="3.40.630.40">
    <property type="entry name" value="Zn-dependent exopeptidases"/>
    <property type="match status" value="1"/>
</dbReference>
<dbReference type="SUPFAM" id="SSF53187">
    <property type="entry name" value="Zn-dependent exopeptidases"/>
    <property type="match status" value="1"/>
</dbReference>
<dbReference type="GO" id="GO:0009253">
    <property type="term" value="P:peptidoglycan catabolic process"/>
    <property type="evidence" value="ECO:0007669"/>
    <property type="project" value="InterPro"/>
</dbReference>
<organism evidence="4 5">
    <name type="scientific">Alkaliphilus metalliredigens (strain QYMF)</name>
    <dbReference type="NCBI Taxonomy" id="293826"/>
    <lineage>
        <taxon>Bacteria</taxon>
        <taxon>Bacillati</taxon>
        <taxon>Bacillota</taxon>
        <taxon>Clostridia</taxon>
        <taxon>Peptostreptococcales</taxon>
        <taxon>Natronincolaceae</taxon>
        <taxon>Alkaliphilus</taxon>
    </lineage>
</organism>
<dbReference type="InterPro" id="IPR036582">
    <property type="entry name" value="Mao_N_sf"/>
</dbReference>
<dbReference type="GO" id="GO:0030288">
    <property type="term" value="C:outer membrane-bounded periplasmic space"/>
    <property type="evidence" value="ECO:0007669"/>
    <property type="project" value="TreeGrafter"/>
</dbReference>
<dbReference type="PANTHER" id="PTHR30404:SF0">
    <property type="entry name" value="N-ACETYLMURAMOYL-L-ALANINE AMIDASE AMIC"/>
    <property type="match status" value="1"/>
</dbReference>
<dbReference type="AlphaFoldDB" id="A6TPD3"/>
<dbReference type="Gene3D" id="2.60.40.3500">
    <property type="match status" value="1"/>
</dbReference>
<keyword evidence="2" id="KW-0732">Signal</keyword>
<dbReference type="Pfam" id="PF01520">
    <property type="entry name" value="Amidase_3"/>
    <property type="match status" value="1"/>
</dbReference>
<sequence length="469" mass="52703">MKKIILTVVMMITLFSSIPYANANSSSRVTMLMDGKNVALNVVNLRVFGKPMETDVPPVLYNDRTLVPVRFVAESMGAEVEWNQGQYTATITTENKEILLKVDSPVAIINGEEKRLPDGVAPKIITYKGKGRTMVPLRFVAEVLGLEVNWENHTRTVVIDHKKANSNEGTVKDIRFTTEAGFPQIRINTGRAVDHEVLKLSGPNRLVFDFHNTKFDLKENVLHQSIKQEGVINLRASQFKTNPLVTRLVLELEEFKDYEVSYNQNSGEMIISFINQSNTDSKKPEILVVIDPGHGGVDPGAISPIKGLLEKEIALDVSHRLNKLLKEAGFKTYMTRERDVTVSLADRVTVANQMGADLFVSVHANAALTPNAHGVEHLYYPSEGNPQDHRGNRRLAQIFQNQMIQMTGARDRGVVPRENLYVLRETKMPAILSEIGFLTNPKEEEKLATQEYRQLAAEAMFRSIVMYFQ</sequence>
<keyword evidence="1 4" id="KW-0378">Hydrolase</keyword>
<dbReference type="KEGG" id="amt:Amet_1886"/>
<dbReference type="InterPro" id="IPR012854">
    <property type="entry name" value="Cu_amine_oxidase-like_N"/>
</dbReference>
<dbReference type="Proteomes" id="UP000001572">
    <property type="component" value="Chromosome"/>
</dbReference>
<dbReference type="InterPro" id="IPR002508">
    <property type="entry name" value="MurNAc-LAA_cat"/>
</dbReference>
<dbReference type="HOGENOM" id="CLU_014322_10_0_9"/>
<protein>
    <submittedName>
        <fullName evidence="4">N-acetylmuramoyl-L-alanine amidase</fullName>
        <ecNumber evidence="4">3.5.1.28</ecNumber>
    </submittedName>
</protein>
<reference evidence="5" key="1">
    <citation type="journal article" date="2016" name="Genome Announc.">
        <title>Complete genome sequence of Alkaliphilus metalliredigens strain QYMF, an alkaliphilic and metal-reducing bacterium isolated from borax-contaminated leachate ponds.</title>
        <authorList>
            <person name="Hwang C."/>
            <person name="Copeland A."/>
            <person name="Lucas S."/>
            <person name="Lapidus A."/>
            <person name="Barry K."/>
            <person name="Detter J.C."/>
            <person name="Glavina Del Rio T."/>
            <person name="Hammon N."/>
            <person name="Israni S."/>
            <person name="Dalin E."/>
            <person name="Tice H."/>
            <person name="Pitluck S."/>
            <person name="Chertkov O."/>
            <person name="Brettin T."/>
            <person name="Bruce D."/>
            <person name="Han C."/>
            <person name="Schmutz J."/>
            <person name="Larimer F."/>
            <person name="Land M.L."/>
            <person name="Hauser L."/>
            <person name="Kyrpides N."/>
            <person name="Mikhailova N."/>
            <person name="Ye Q."/>
            <person name="Zhou J."/>
            <person name="Richardson P."/>
            <person name="Fields M.W."/>
        </authorList>
    </citation>
    <scope>NUCLEOTIDE SEQUENCE [LARGE SCALE GENOMIC DNA]</scope>
    <source>
        <strain evidence="5">QYMF</strain>
    </source>
</reference>
<feature type="chain" id="PRO_5039616891" evidence="2">
    <location>
        <begin position="22"/>
        <end position="469"/>
    </location>
</feature>
<feature type="domain" description="MurNAc-LAA" evidence="3">
    <location>
        <begin position="348"/>
        <end position="465"/>
    </location>
</feature>
<dbReference type="PANTHER" id="PTHR30404">
    <property type="entry name" value="N-ACETYLMURAMOYL-L-ALANINE AMIDASE"/>
    <property type="match status" value="1"/>
</dbReference>
<dbReference type="STRING" id="293826.Amet_1886"/>
<dbReference type="EMBL" id="CP000724">
    <property type="protein sequence ID" value="ABR48051.1"/>
    <property type="molecule type" value="Genomic_DNA"/>
</dbReference>